<keyword evidence="5" id="KW-1185">Reference proteome</keyword>
<dbReference type="SMART" id="SM00421">
    <property type="entry name" value="HTH_LUXR"/>
    <property type="match status" value="1"/>
</dbReference>
<dbReference type="Pfam" id="PF00196">
    <property type="entry name" value="GerE"/>
    <property type="match status" value="1"/>
</dbReference>
<dbReference type="AlphaFoldDB" id="A0A226Q3S3"/>
<dbReference type="InterPro" id="IPR018771">
    <property type="entry name" value="PocR_dom"/>
</dbReference>
<dbReference type="PANTHER" id="PTHR44688:SF16">
    <property type="entry name" value="DNA-BINDING TRANSCRIPTIONAL ACTIVATOR DEVR_DOSR"/>
    <property type="match status" value="1"/>
</dbReference>
<accession>A0A226Q3S3</accession>
<protein>
    <submittedName>
        <fullName evidence="4">LuxR family transcriptional regulator</fullName>
    </submittedName>
</protein>
<dbReference type="InterPro" id="IPR000792">
    <property type="entry name" value="Tscrpt_reg_LuxR_C"/>
</dbReference>
<dbReference type="GO" id="GO:0006355">
    <property type="term" value="P:regulation of DNA-templated transcription"/>
    <property type="evidence" value="ECO:0007669"/>
    <property type="project" value="InterPro"/>
</dbReference>
<evidence type="ECO:0000256" key="2">
    <source>
        <dbReference type="ARBA" id="ARBA00023125"/>
    </source>
</evidence>
<dbReference type="PRINTS" id="PR00038">
    <property type="entry name" value="HTHLUXR"/>
</dbReference>
<name>A0A226Q3S3_9BACL</name>
<dbReference type="PROSITE" id="PS00622">
    <property type="entry name" value="HTH_LUXR_1"/>
    <property type="match status" value="1"/>
</dbReference>
<dbReference type="GO" id="GO:0003677">
    <property type="term" value="F:DNA binding"/>
    <property type="evidence" value="ECO:0007669"/>
    <property type="project" value="UniProtKB-KW"/>
</dbReference>
<dbReference type="Gene3D" id="1.10.10.10">
    <property type="entry name" value="Winged helix-like DNA-binding domain superfamily/Winged helix DNA-binding domain"/>
    <property type="match status" value="1"/>
</dbReference>
<proteinExistence type="predicted"/>
<comment type="caution">
    <text evidence="4">The sequence shown here is derived from an EMBL/GenBank/DDBJ whole genome shotgun (WGS) entry which is preliminary data.</text>
</comment>
<dbReference type="InterPro" id="IPR016032">
    <property type="entry name" value="Sig_transdc_resp-reg_C-effctor"/>
</dbReference>
<evidence type="ECO:0000313" key="4">
    <source>
        <dbReference type="EMBL" id="OXB87006.1"/>
    </source>
</evidence>
<gene>
    <name evidence="4" type="ORF">B9L19_16330</name>
</gene>
<keyword evidence="1" id="KW-0805">Transcription regulation</keyword>
<dbReference type="Proteomes" id="UP000198378">
    <property type="component" value="Unassembled WGS sequence"/>
</dbReference>
<dbReference type="InterPro" id="IPR036388">
    <property type="entry name" value="WH-like_DNA-bd_sf"/>
</dbReference>
<evidence type="ECO:0000256" key="3">
    <source>
        <dbReference type="ARBA" id="ARBA00023163"/>
    </source>
</evidence>
<evidence type="ECO:0000313" key="5">
    <source>
        <dbReference type="Proteomes" id="UP000198378"/>
    </source>
</evidence>
<dbReference type="PANTHER" id="PTHR44688">
    <property type="entry name" value="DNA-BINDING TRANSCRIPTIONAL ACTIVATOR DEVR_DOSR"/>
    <property type="match status" value="1"/>
</dbReference>
<organism evidence="4 5">
    <name type="scientific">Geobacillus thermocatenulatus</name>
    <dbReference type="NCBI Taxonomy" id="33938"/>
    <lineage>
        <taxon>Bacteria</taxon>
        <taxon>Bacillati</taxon>
        <taxon>Bacillota</taxon>
        <taxon>Bacilli</taxon>
        <taxon>Bacillales</taxon>
        <taxon>Anoxybacillaceae</taxon>
        <taxon>Geobacillus</taxon>
        <taxon>Geobacillus thermoleovorans group</taxon>
    </lineage>
</organism>
<dbReference type="PROSITE" id="PS50043">
    <property type="entry name" value="HTH_LUXR_2"/>
    <property type="match status" value="1"/>
</dbReference>
<sequence length="547" mass="62057">MAIGELLQYVQDAYAALTGLSIIIVDKQGVPVTKVSNMTELAERILFSGQEETSSLLPSLELTKDGWQRPSIVPMGSFGMKSIVAPVIVDGRIEYWIWAGVFVEEETKCFVCEHSVENIDGGPVAVEPVTFPAWTVEATLQEIEKMASVCSGLLNNERRYQQYDHYAARLQSSVTSGPVLVDVNQLFTELFKLDDRIDMALYIKKMPHGWSVLAAKGAKVERLCGKAIDVLFPPLSSSPPFRPTYIQGAALDPRYSFFVRHNIRPKAMIAYPMMYGEMMDGWMVIGSETAFSLPAELSRVGTILVQYWLVLRKCIETDGKIDHHFMRLSMLMEIARAMRVVKNEEEIIRMMVEFAAELGYGDFVCAVWCQGEQLKVVHKGTIDEKTVDCYRDDVHRRYDRNERRKNEVPTLIQVVDKILMEVPFSIDDQRYGVLAVHLREMKMSKEAEVYMTALTVIGMLMIGNAVCRGDDGAIHIDMLSEQLTAREMDVLELLVQGYSNREISERLFISVHTVKNHITNIFQKIGVNDRSQLIALVYQLNRRQSSR</sequence>
<dbReference type="KEGG" id="gtm:GT3921_17380"/>
<keyword evidence="2" id="KW-0238">DNA-binding</keyword>
<evidence type="ECO:0000256" key="1">
    <source>
        <dbReference type="ARBA" id="ARBA00023015"/>
    </source>
</evidence>
<dbReference type="SUPFAM" id="SSF46894">
    <property type="entry name" value="C-terminal effector domain of the bipartite response regulators"/>
    <property type="match status" value="1"/>
</dbReference>
<keyword evidence="3" id="KW-0804">Transcription</keyword>
<dbReference type="CDD" id="cd06170">
    <property type="entry name" value="LuxR_C_like"/>
    <property type="match status" value="1"/>
</dbReference>
<dbReference type="RefSeq" id="WP_025949038.1">
    <property type="nucleotide sequence ID" value="NZ_CP018058.1"/>
</dbReference>
<dbReference type="EMBL" id="NEWK01000002">
    <property type="protein sequence ID" value="OXB87006.1"/>
    <property type="molecule type" value="Genomic_DNA"/>
</dbReference>
<dbReference type="Pfam" id="PF10114">
    <property type="entry name" value="PocR"/>
    <property type="match status" value="1"/>
</dbReference>
<reference evidence="4 5" key="1">
    <citation type="submission" date="2017-05" db="EMBL/GenBank/DDBJ databases">
        <title>The genome sequence of Geobacillus thermocatenulatus DSM 730.</title>
        <authorList>
            <person name="Ramaloko W.T."/>
            <person name="Koen N."/>
            <person name="Polliack S."/>
            <person name="Aliyu H."/>
            <person name="Lebre P."/>
            <person name="Mohr T."/>
            <person name="Oswald F."/>
            <person name="Zwick M."/>
            <person name="Neumann A."/>
            <person name="Syldatk C."/>
            <person name="Cowan D."/>
            <person name="De Maayer P."/>
        </authorList>
    </citation>
    <scope>NUCLEOTIDE SEQUENCE [LARGE SCALE GENOMIC DNA]</scope>
    <source>
        <strain evidence="4 5">BGSC 93A1</strain>
    </source>
</reference>